<dbReference type="InterPro" id="IPR042104">
    <property type="entry name" value="PKS_dehydratase_sf"/>
</dbReference>
<feature type="compositionally biased region" description="Polar residues" evidence="9">
    <location>
        <begin position="1"/>
        <end position="17"/>
    </location>
</feature>
<dbReference type="SMART" id="SM00829">
    <property type="entry name" value="PKS_ER"/>
    <property type="match status" value="1"/>
</dbReference>
<dbReference type="InterPro" id="IPR014031">
    <property type="entry name" value="Ketoacyl_synth_C"/>
</dbReference>
<name>A0A9P5LNC8_9HYPO</name>
<dbReference type="FunFam" id="3.40.50.720:FF:000209">
    <property type="entry name" value="Polyketide synthase Pks12"/>
    <property type="match status" value="1"/>
</dbReference>
<dbReference type="Pfam" id="PF08242">
    <property type="entry name" value="Methyltransf_12"/>
    <property type="match status" value="1"/>
</dbReference>
<dbReference type="PROSITE" id="PS50075">
    <property type="entry name" value="CARRIER"/>
    <property type="match status" value="1"/>
</dbReference>
<dbReference type="InterPro" id="IPR049551">
    <property type="entry name" value="PKS_DH_C"/>
</dbReference>
<dbReference type="InterPro" id="IPR020806">
    <property type="entry name" value="PKS_PP-bd"/>
</dbReference>
<dbReference type="PROSITE" id="PS00606">
    <property type="entry name" value="KS3_1"/>
    <property type="match status" value="1"/>
</dbReference>
<evidence type="ECO:0000256" key="7">
    <source>
        <dbReference type="ARBA" id="ARBA00023315"/>
    </source>
</evidence>
<keyword evidence="6" id="KW-0511">Multifunctional enzyme</keyword>
<dbReference type="Pfam" id="PF00698">
    <property type="entry name" value="Acyl_transf_1"/>
    <property type="match status" value="1"/>
</dbReference>
<dbReference type="SMART" id="SM00827">
    <property type="entry name" value="PKS_AT"/>
    <property type="match status" value="1"/>
</dbReference>
<dbReference type="Gene3D" id="3.10.129.110">
    <property type="entry name" value="Polyketide synthase dehydratase"/>
    <property type="match status" value="1"/>
</dbReference>
<dbReference type="InterPro" id="IPR013154">
    <property type="entry name" value="ADH-like_N"/>
</dbReference>
<evidence type="ECO:0000256" key="6">
    <source>
        <dbReference type="ARBA" id="ARBA00023268"/>
    </source>
</evidence>
<dbReference type="InterPro" id="IPR049900">
    <property type="entry name" value="PKS_mFAS_DH"/>
</dbReference>
<dbReference type="InterPro" id="IPR050091">
    <property type="entry name" value="PKS_NRPS_Biosynth_Enz"/>
</dbReference>
<evidence type="ECO:0000256" key="9">
    <source>
        <dbReference type="SAM" id="MobiDB-lite"/>
    </source>
</evidence>
<keyword evidence="2" id="KW-0597">Phosphoprotein</keyword>
<dbReference type="InterPro" id="IPR049552">
    <property type="entry name" value="PKS_DH_N"/>
</dbReference>
<dbReference type="InterPro" id="IPR057326">
    <property type="entry name" value="KR_dom"/>
</dbReference>
<evidence type="ECO:0008006" key="15">
    <source>
        <dbReference type="Google" id="ProtNLM"/>
    </source>
</evidence>
<dbReference type="SMART" id="SM00822">
    <property type="entry name" value="PKS_KR"/>
    <property type="match status" value="1"/>
</dbReference>
<dbReference type="Gene3D" id="1.10.1200.10">
    <property type="entry name" value="ACP-like"/>
    <property type="match status" value="1"/>
</dbReference>
<dbReference type="InterPro" id="IPR009081">
    <property type="entry name" value="PP-bd_ACP"/>
</dbReference>
<dbReference type="Pfam" id="PF08240">
    <property type="entry name" value="ADH_N"/>
    <property type="match status" value="1"/>
</dbReference>
<dbReference type="SUPFAM" id="SSF50129">
    <property type="entry name" value="GroES-like"/>
    <property type="match status" value="1"/>
</dbReference>
<gene>
    <name evidence="13" type="ORF">G7Z17_g227</name>
</gene>
<dbReference type="PANTHER" id="PTHR43775">
    <property type="entry name" value="FATTY ACID SYNTHASE"/>
    <property type="match status" value="1"/>
</dbReference>
<evidence type="ECO:0000256" key="3">
    <source>
        <dbReference type="ARBA" id="ARBA00022679"/>
    </source>
</evidence>
<dbReference type="Pfam" id="PF08659">
    <property type="entry name" value="KR"/>
    <property type="match status" value="1"/>
</dbReference>
<evidence type="ECO:0000259" key="12">
    <source>
        <dbReference type="PROSITE" id="PS52019"/>
    </source>
</evidence>
<dbReference type="Gene3D" id="3.40.47.10">
    <property type="match status" value="1"/>
</dbReference>
<dbReference type="InterPro" id="IPR014043">
    <property type="entry name" value="Acyl_transferase_dom"/>
</dbReference>
<keyword evidence="3" id="KW-0808">Transferase</keyword>
<dbReference type="GO" id="GO:0006633">
    <property type="term" value="P:fatty acid biosynthetic process"/>
    <property type="evidence" value="ECO:0007669"/>
    <property type="project" value="InterPro"/>
</dbReference>
<evidence type="ECO:0000256" key="8">
    <source>
        <dbReference type="PROSITE-ProRule" id="PRU01363"/>
    </source>
</evidence>
<dbReference type="Pfam" id="PF21089">
    <property type="entry name" value="PKS_DH_N"/>
    <property type="match status" value="1"/>
</dbReference>
<feature type="domain" description="Carrier" evidence="10">
    <location>
        <begin position="2234"/>
        <end position="2309"/>
    </location>
</feature>
<dbReference type="InterPro" id="IPR013968">
    <property type="entry name" value="PKS_KR"/>
</dbReference>
<keyword evidence="14" id="KW-1185">Reference proteome</keyword>
<keyword evidence="1" id="KW-0596">Phosphopantetheine</keyword>
<dbReference type="SUPFAM" id="SSF53901">
    <property type="entry name" value="Thiolase-like"/>
    <property type="match status" value="1"/>
</dbReference>
<keyword evidence="7" id="KW-0012">Acyltransferase</keyword>
<dbReference type="InterPro" id="IPR018201">
    <property type="entry name" value="Ketoacyl_synth_AS"/>
</dbReference>
<dbReference type="InterPro" id="IPR014030">
    <property type="entry name" value="Ketoacyl_synth_N"/>
</dbReference>
<dbReference type="CDD" id="cd05195">
    <property type="entry name" value="enoyl_red"/>
    <property type="match status" value="1"/>
</dbReference>
<dbReference type="Pfam" id="PF00550">
    <property type="entry name" value="PP-binding"/>
    <property type="match status" value="1"/>
</dbReference>
<reference evidence="13" key="1">
    <citation type="submission" date="2020-03" db="EMBL/GenBank/DDBJ databases">
        <title>Draft Genome Sequence of Cylindrodendrum hubeiense.</title>
        <authorList>
            <person name="Buettner E."/>
            <person name="Kellner H."/>
        </authorList>
    </citation>
    <scope>NUCLEOTIDE SEQUENCE</scope>
    <source>
        <strain evidence="13">IHI 201604</strain>
    </source>
</reference>
<dbReference type="InterPro" id="IPR020807">
    <property type="entry name" value="PKS_DH"/>
</dbReference>
<dbReference type="SUPFAM" id="SSF52151">
    <property type="entry name" value="FabD/lysophospholipase-like"/>
    <property type="match status" value="1"/>
</dbReference>
<dbReference type="Proteomes" id="UP000722485">
    <property type="component" value="Unassembled WGS sequence"/>
</dbReference>
<protein>
    <recommendedName>
        <fullName evidence="15">Polyketide synthase</fullName>
    </recommendedName>
</protein>
<dbReference type="CDD" id="cd00833">
    <property type="entry name" value="PKS"/>
    <property type="match status" value="1"/>
</dbReference>
<comment type="caution">
    <text evidence="13">The sequence shown here is derived from an EMBL/GenBank/DDBJ whole genome shotgun (WGS) entry which is preliminary data.</text>
</comment>
<dbReference type="SMART" id="SM00826">
    <property type="entry name" value="PKS_DH"/>
    <property type="match status" value="1"/>
</dbReference>
<dbReference type="PROSITE" id="PS52004">
    <property type="entry name" value="KS3_2"/>
    <property type="match status" value="1"/>
</dbReference>
<comment type="caution">
    <text evidence="8">Lacks conserved residue(s) required for the propagation of feature annotation.</text>
</comment>
<dbReference type="OrthoDB" id="329835at2759"/>
<feature type="domain" description="Ketosynthase family 3 (KS3)" evidence="11">
    <location>
        <begin position="43"/>
        <end position="455"/>
    </location>
</feature>
<feature type="domain" description="PKS/mFAS DH" evidence="12">
    <location>
        <begin position="753"/>
        <end position="1033"/>
    </location>
</feature>
<dbReference type="GO" id="GO:0004315">
    <property type="term" value="F:3-oxoacyl-[acyl-carrier-protein] synthase activity"/>
    <property type="evidence" value="ECO:0007669"/>
    <property type="project" value="InterPro"/>
</dbReference>
<dbReference type="InterPro" id="IPR016039">
    <property type="entry name" value="Thiolase-like"/>
</dbReference>
<dbReference type="InterPro" id="IPR013217">
    <property type="entry name" value="Methyltransf_12"/>
</dbReference>
<evidence type="ECO:0000256" key="5">
    <source>
        <dbReference type="ARBA" id="ARBA00023002"/>
    </source>
</evidence>
<dbReference type="Pfam" id="PF00109">
    <property type="entry name" value="ketoacyl-synt"/>
    <property type="match status" value="1"/>
</dbReference>
<dbReference type="PANTHER" id="PTHR43775:SF28">
    <property type="entry name" value="SYNTHASE, PUTATIVE-RELATED"/>
    <property type="match status" value="1"/>
</dbReference>
<evidence type="ECO:0000259" key="11">
    <source>
        <dbReference type="PROSITE" id="PS52004"/>
    </source>
</evidence>
<dbReference type="Pfam" id="PF02801">
    <property type="entry name" value="Ketoacyl-synt_C"/>
    <property type="match status" value="1"/>
</dbReference>
<dbReference type="InterPro" id="IPR011032">
    <property type="entry name" value="GroES-like_sf"/>
</dbReference>
<dbReference type="SUPFAM" id="SSF47336">
    <property type="entry name" value="ACP-like"/>
    <property type="match status" value="1"/>
</dbReference>
<dbReference type="GO" id="GO:0031177">
    <property type="term" value="F:phosphopantetheine binding"/>
    <property type="evidence" value="ECO:0007669"/>
    <property type="project" value="InterPro"/>
</dbReference>
<dbReference type="GO" id="GO:0016491">
    <property type="term" value="F:oxidoreductase activity"/>
    <property type="evidence" value="ECO:0007669"/>
    <property type="project" value="UniProtKB-KW"/>
</dbReference>
<dbReference type="CDD" id="cd02440">
    <property type="entry name" value="AdoMet_MTases"/>
    <property type="match status" value="1"/>
</dbReference>
<evidence type="ECO:0000259" key="10">
    <source>
        <dbReference type="PROSITE" id="PS50075"/>
    </source>
</evidence>
<dbReference type="SMART" id="SM00825">
    <property type="entry name" value="PKS_KS"/>
    <property type="match status" value="1"/>
</dbReference>
<dbReference type="Pfam" id="PF13602">
    <property type="entry name" value="ADH_zinc_N_2"/>
    <property type="match status" value="1"/>
</dbReference>
<dbReference type="SMART" id="SM00823">
    <property type="entry name" value="PKS_PP"/>
    <property type="match status" value="1"/>
</dbReference>
<dbReference type="Gene3D" id="3.90.180.10">
    <property type="entry name" value="Medium-chain alcohol dehydrogenases, catalytic domain"/>
    <property type="match status" value="1"/>
</dbReference>
<evidence type="ECO:0000256" key="2">
    <source>
        <dbReference type="ARBA" id="ARBA00022553"/>
    </source>
</evidence>
<dbReference type="SUPFAM" id="SSF55048">
    <property type="entry name" value="Probable ACP-binding domain of malonyl-CoA ACP transacylase"/>
    <property type="match status" value="1"/>
</dbReference>
<dbReference type="GO" id="GO:1901336">
    <property type="term" value="P:lactone biosynthetic process"/>
    <property type="evidence" value="ECO:0007669"/>
    <property type="project" value="UniProtKB-ARBA"/>
</dbReference>
<organism evidence="13 14">
    <name type="scientific">Cylindrodendrum hubeiense</name>
    <dbReference type="NCBI Taxonomy" id="595255"/>
    <lineage>
        <taxon>Eukaryota</taxon>
        <taxon>Fungi</taxon>
        <taxon>Dikarya</taxon>
        <taxon>Ascomycota</taxon>
        <taxon>Pezizomycotina</taxon>
        <taxon>Sordariomycetes</taxon>
        <taxon>Hypocreomycetidae</taxon>
        <taxon>Hypocreales</taxon>
        <taxon>Nectriaceae</taxon>
        <taxon>Cylindrodendrum</taxon>
    </lineage>
</organism>
<dbReference type="GO" id="GO:0004312">
    <property type="term" value="F:fatty acid synthase activity"/>
    <property type="evidence" value="ECO:0007669"/>
    <property type="project" value="TreeGrafter"/>
</dbReference>
<evidence type="ECO:0000256" key="1">
    <source>
        <dbReference type="ARBA" id="ARBA00022450"/>
    </source>
</evidence>
<evidence type="ECO:0000256" key="4">
    <source>
        <dbReference type="ARBA" id="ARBA00022857"/>
    </source>
</evidence>
<accession>A0A9P5LNC8</accession>
<feature type="region of interest" description="Disordered" evidence="9">
    <location>
        <begin position="1"/>
        <end position="20"/>
    </location>
</feature>
<dbReference type="InterPro" id="IPR029063">
    <property type="entry name" value="SAM-dependent_MTases_sf"/>
</dbReference>
<dbReference type="InterPro" id="IPR036736">
    <property type="entry name" value="ACP-like_sf"/>
</dbReference>
<dbReference type="InterPro" id="IPR016035">
    <property type="entry name" value="Acyl_Trfase/lysoPLipase"/>
</dbReference>
<keyword evidence="4" id="KW-0521">NADP</keyword>
<dbReference type="GO" id="GO:0044550">
    <property type="term" value="P:secondary metabolite biosynthetic process"/>
    <property type="evidence" value="ECO:0007669"/>
    <property type="project" value="TreeGrafter"/>
</dbReference>
<dbReference type="PROSITE" id="PS52019">
    <property type="entry name" value="PKS_MFAS_DH"/>
    <property type="match status" value="1"/>
</dbReference>
<dbReference type="Gene3D" id="3.40.50.150">
    <property type="entry name" value="Vaccinia Virus protein VP39"/>
    <property type="match status" value="1"/>
</dbReference>
<proteinExistence type="predicted"/>
<dbReference type="InterPro" id="IPR036291">
    <property type="entry name" value="NAD(P)-bd_dom_sf"/>
</dbReference>
<feature type="region of interest" description="N-terminal hotdog fold" evidence="8">
    <location>
        <begin position="753"/>
        <end position="884"/>
    </location>
</feature>
<evidence type="ECO:0000313" key="14">
    <source>
        <dbReference type="Proteomes" id="UP000722485"/>
    </source>
</evidence>
<dbReference type="Pfam" id="PF14765">
    <property type="entry name" value="PS-DH"/>
    <property type="match status" value="1"/>
</dbReference>
<evidence type="ECO:0000313" key="13">
    <source>
        <dbReference type="EMBL" id="KAF7557987.1"/>
    </source>
</evidence>
<dbReference type="InterPro" id="IPR020843">
    <property type="entry name" value="ER"/>
</dbReference>
<sequence>MESSWNPHSEVNGTTNGFHEGVSERELNGKVNTPSLTTNDPRAIPIAICGTGMRLPGGIRNDSDLYEFLIGKQDAKTTMPESRYNIDAYHNEHNKPGSIATKLGYFLEDVDFAKFDLSMFSMTEAEVSRLDPSQRLLLEVVREAFESAGEADFRGKSIATYVGAYSGDWEHLQNRDLSDHSPYQVFATHDFMMASRLAYEYDLKGPSATLKSACSSSGLALHQAVQTIRLGEASGAIVAGVSILLTPNVTIDMSSTGALSPDGSCKSFDASGNGFVRAEGVSCVYIKRLDDAVRDGNPIRAIIRASASNSDGRTRGGLSVPNPDAQEALIRQAYGNVGLDLSETAMVECHGTGTTVGDPLEVSAIASCFTDGVYLGSVKPNLGHSEAASAVTSIIKAVVSLEHQTIIPNIKFVTPNPSNGSTPFHITSYDRDQRRMSDQVVFVFTGQGAQWLLMGRGLILGYPAFRENIKMMDAVLQSLEHAPSWTIEDTLLNCEDKETLANPERSQPVCTALQIALVDHLVTWGITPAAVIGHSSGEIAAAYACGALSVRGAIITTFYRGYACSKSQRPGGMVAIGLGREDVQSYLIAGVRIACENSGKSVTLSGDVHSLEECMTAIKADHPGTLVRKLQVEMAYHSEHMQTIGGEYHDLICDHVRPSVPQKPFISSVYCKVLSEAGDFGAKYWQENLEKPVLFHSAVIQLLQKYPGPSINLEIGPHSALAGPLRQIYAEYGTSILYQSCLTRDKDDTDSFLETLGQLYCAGVTIQPPTSTDSKHMIYLDRGCLIGKEVVFPATAYVSMVGEAVSQLHEDGAAKAGYTVRDLHLSNAMLLRDDKHTEIITTLTPKRLTAKLDSSWWEFTVMSHDGNGWTRHCRGTISSGRKCVVQEPQIKSFPRKVDSDRWYKIMARAGLAYGPRFVGLQDITTSVVDKTMAARVTDRKDDWESPYAIHPATLDIMIQSWFVALSNGVYRQVRRSMLPTHVGEIYVGWASSETIDINTTDGKPMTCHGVSNGEIVFSMRGLEVAAVDNSDGDSAVDCNAQHLHWKPDVEFADAAKLMKPSYDSKAQLELAERLFVLCAIEIQNKTTGLKPTQPHFVQFLCWIDKQVKRFAEPDYPLVEDSAGMLNLNKETRKQMIEEYLELIKAVEIRPIGIGLWRTYKHIVDIIEGRIDFLDLLLQEEMLHQIYNWMNELQDLQQFLALLGHSQPQMKILEIGAGTGGLTSKILKALQSEYGERLYSSYTFTDISSGFFVQAQERFKDYDGLEYKVLDVSMNPLGQGFKECEYDLIVASNVLHATPVLVDTLENCRKLLRPNGRLFMQELSPTTKSVNLIMGLFSGWWLGEEDGRADEPYVSPEEWDKRLRAAGFNGVSSVMLDGERPYHFNANIISQPANNTAYPYRITLLTISQEPSSLVKNTQVALEQYGYAMDYCIWGKDVPPPDQDIISFIDLEGSIKPLLKDLVEDDLGRLLQLVNNLSKSTLLWLTKPAQMSCENPHNAQILGMARTIRSELAVSFATLELEHVGDGAVSAITNVLRKLQRGSQQVDSHLDPDMEFAWTSGAIYVSRFHWFLVKQRLGETSRTFDAKRLVVGQLGMLQSLHWRGQTLAALEPEQVRVQTSAIGMNFKELMCALGIIAADEVEDLAGGVYALGVEAAGYITAVGSAVKHLQVGDRVMCMGSIAREFATQVHRPAACCFKTPEKLSDEDAATMPVAYMTVLCCLVDRARLERGQTVLIHSAAGGVGIAAIHVARWLGAEIYATTGTEEKVEFLMREFNIPRERIFNSRDESFAGDIMKATNGVGVDVVLNSLSGEKLHASWKCVAAHGYMIEIGKRDVIGHGKLDMSHFAGNRTFSCVDVGTITQNLPKTQRMLQQIGDLYEQGHIHPIRPVTLFDAANVEDAFRYMQKGQHVGKIVVKFPEQDNLPVTPSIPHPSFKSHASYLLVGGTGGLGKAIASWMVSNGARSLIFLSRSAGLSAADQDYFDELREAGCQVQSYAGDVADPGVVRAAIREAGFPVAGVLQMAMVLHDTGIMDMDEVAWNSVVRPKVDGTWNLHRFLPANLDFFVLFSSMSGLCGYFGQANYASANAFLDAFVQYRQERGQVASVMDIGPVGDVGFVAQSQGTLGSMTKNIDLISEEDFLYSLQLVMTSQLGTGIKKQVGYYNPGQLGLLPRSTMSIMDPENTAIWKRDPRMAIYRNIEKVSATAECDEASDTVRMFIGSLAAESAKLHDPASSELLARALGARVSMFLMSGDDDLDLSKPLAALGVDSLVAIELRNWWKGNLGVEVAVLELMGARSILKLGDLAIDRLKGKYVVEKAE</sequence>
<dbReference type="EMBL" id="JAANBB010000002">
    <property type="protein sequence ID" value="KAF7557987.1"/>
    <property type="molecule type" value="Genomic_DNA"/>
</dbReference>
<keyword evidence="5" id="KW-0560">Oxidoreductase</keyword>
<dbReference type="Gene3D" id="3.40.50.720">
    <property type="entry name" value="NAD(P)-binding Rossmann-like Domain"/>
    <property type="match status" value="1"/>
</dbReference>
<dbReference type="SUPFAM" id="SSF53335">
    <property type="entry name" value="S-adenosyl-L-methionine-dependent methyltransferases"/>
    <property type="match status" value="1"/>
</dbReference>
<dbReference type="SUPFAM" id="SSF51735">
    <property type="entry name" value="NAD(P)-binding Rossmann-fold domains"/>
    <property type="match status" value="2"/>
</dbReference>
<dbReference type="InterPro" id="IPR020841">
    <property type="entry name" value="PKS_Beta-ketoAc_synthase_dom"/>
</dbReference>
<dbReference type="InterPro" id="IPR001227">
    <property type="entry name" value="Ac_transferase_dom_sf"/>
</dbReference>
<dbReference type="InterPro" id="IPR016036">
    <property type="entry name" value="Malonyl_transacylase_ACP-bd"/>
</dbReference>
<dbReference type="Gene3D" id="3.40.366.10">
    <property type="entry name" value="Malonyl-Coenzyme A Acyl Carrier Protein, domain 2"/>
    <property type="match status" value="1"/>
</dbReference>
<feature type="region of interest" description="C-terminal hotdog fold" evidence="8">
    <location>
        <begin position="894"/>
        <end position="1033"/>
    </location>
</feature>